<protein>
    <submittedName>
        <fullName evidence="9">PspC domain-containing protein</fullName>
    </submittedName>
</protein>
<dbReference type="PANTHER" id="PTHR33885">
    <property type="entry name" value="PHAGE SHOCK PROTEIN C"/>
    <property type="match status" value="1"/>
</dbReference>
<dbReference type="Pfam" id="PF22571">
    <property type="entry name" value="LiaI-LiaF-TM_PspC"/>
    <property type="match status" value="1"/>
</dbReference>
<proteinExistence type="predicted"/>
<sequence length="502" mass="57526">MNKTVTINIAGLVFHIDEDAYNKLDSYIQAVRNSIQQESEDEIIADIESRIAELFAERIDPQTGVIRMNNVDEIINIMGKPEDYIIEDEPVRPNYFTSTNKAYKKIYRDGEKRILGGVCSGLGHYFNIDPVWVRILFILLFFAYGLSFVIYLILWVIIPKAVTVADVLEMKGEPVNISNIERQFREGAANSYQQIRTAGSSVATVLRRIIGIVLIVFGVMGIFGSFFAPIIMNTDKGHIFNEFVNYDEAQTGIPLWGISLSLFIMCAVPFIILLLLGVKLLNPKVKHIGWVSGILGFFWLISIFIFSYVMINLDIQKDKIESLFEGNFDTKMSQTDLNLNDNDTLNIIFQKDQRIFTINDTLTGKYKYSEVDDIYVEIHESNRGKAYIEVEEKVFNNKDLNLKSLSKYNIQIEATKFSNTLNYDYSIKSDTLVLSNSVLTTLNDFTEDSKVRVKIYITDNQKVKINGNDNRHFWNVNINNNGKNYYKFNSEGRLENTNNTIN</sequence>
<evidence type="ECO:0000256" key="6">
    <source>
        <dbReference type="SAM" id="Phobius"/>
    </source>
</evidence>
<feature type="transmembrane region" description="Helical" evidence="6">
    <location>
        <begin position="288"/>
        <end position="311"/>
    </location>
</feature>
<name>A0A3P1AXR5_9FLAO</name>
<dbReference type="OrthoDB" id="5772680at2"/>
<dbReference type="InterPro" id="IPR007168">
    <property type="entry name" value="Phageshock_PspC_N"/>
</dbReference>
<evidence type="ECO:0000256" key="3">
    <source>
        <dbReference type="ARBA" id="ARBA00022692"/>
    </source>
</evidence>
<evidence type="ECO:0000313" key="10">
    <source>
        <dbReference type="Proteomes" id="UP000268372"/>
    </source>
</evidence>
<organism evidence="9 10">
    <name type="scientific">Paenimyroides viscosum</name>
    <dbReference type="NCBI Taxonomy" id="2488729"/>
    <lineage>
        <taxon>Bacteria</taxon>
        <taxon>Pseudomonadati</taxon>
        <taxon>Bacteroidota</taxon>
        <taxon>Flavobacteriia</taxon>
        <taxon>Flavobacteriales</taxon>
        <taxon>Flavobacteriaceae</taxon>
        <taxon>Paenimyroides</taxon>
    </lineage>
</organism>
<evidence type="ECO:0000256" key="4">
    <source>
        <dbReference type="ARBA" id="ARBA00022989"/>
    </source>
</evidence>
<evidence type="ECO:0000256" key="1">
    <source>
        <dbReference type="ARBA" id="ARBA00004162"/>
    </source>
</evidence>
<feature type="transmembrane region" description="Helical" evidence="6">
    <location>
        <begin position="253"/>
        <end position="276"/>
    </location>
</feature>
<comment type="subcellular location">
    <subcellularLocation>
        <location evidence="1">Cell membrane</location>
        <topology evidence="1">Single-pass membrane protein</topology>
    </subcellularLocation>
</comment>
<reference evidence="9 10" key="1">
    <citation type="submission" date="2018-11" db="EMBL/GenBank/DDBJ databases">
        <title>Flavobacterium sp. nov., YIM 102796 draft genome.</title>
        <authorList>
            <person name="Li G."/>
            <person name="Jiang Y."/>
        </authorList>
    </citation>
    <scope>NUCLEOTIDE SEQUENCE [LARGE SCALE GENOMIC DNA]</scope>
    <source>
        <strain evidence="9 10">YIM 102796</strain>
    </source>
</reference>
<dbReference type="EMBL" id="RQTJ01000022">
    <property type="protein sequence ID" value="RRA93731.1"/>
    <property type="molecule type" value="Genomic_DNA"/>
</dbReference>
<dbReference type="RefSeq" id="WP_124899775.1">
    <property type="nucleotide sequence ID" value="NZ_RQTJ01000022.1"/>
</dbReference>
<dbReference type="GO" id="GO:0005886">
    <property type="term" value="C:plasma membrane"/>
    <property type="evidence" value="ECO:0007669"/>
    <property type="project" value="UniProtKB-SubCell"/>
</dbReference>
<dbReference type="InterPro" id="IPR052027">
    <property type="entry name" value="PspC"/>
</dbReference>
<dbReference type="PANTHER" id="PTHR33885:SF3">
    <property type="entry name" value="PHAGE SHOCK PROTEIN C"/>
    <property type="match status" value="1"/>
</dbReference>
<evidence type="ECO:0000313" key="9">
    <source>
        <dbReference type="EMBL" id="RRA93731.1"/>
    </source>
</evidence>
<evidence type="ECO:0000256" key="5">
    <source>
        <dbReference type="ARBA" id="ARBA00023136"/>
    </source>
</evidence>
<keyword evidence="2" id="KW-1003">Cell membrane</keyword>
<comment type="caution">
    <text evidence="9">The sequence shown here is derived from an EMBL/GenBank/DDBJ whole genome shotgun (WGS) entry which is preliminary data.</text>
</comment>
<dbReference type="AlphaFoldDB" id="A0A3P1AXR5"/>
<keyword evidence="4 6" id="KW-1133">Transmembrane helix</keyword>
<feature type="transmembrane region" description="Helical" evidence="6">
    <location>
        <begin position="209"/>
        <end position="232"/>
    </location>
</feature>
<gene>
    <name evidence="9" type="ORF">EG242_10170</name>
</gene>
<accession>A0A3P1AXR5</accession>
<evidence type="ECO:0000259" key="7">
    <source>
        <dbReference type="Pfam" id="PF04024"/>
    </source>
</evidence>
<evidence type="ECO:0000256" key="2">
    <source>
        <dbReference type="ARBA" id="ARBA00022475"/>
    </source>
</evidence>
<feature type="domain" description="Phage shock protein PspC N-terminal" evidence="7">
    <location>
        <begin position="104"/>
        <end position="161"/>
    </location>
</feature>
<dbReference type="InterPro" id="IPR054321">
    <property type="entry name" value="PspC-rel_TM"/>
</dbReference>
<dbReference type="Proteomes" id="UP000268372">
    <property type="component" value="Unassembled WGS sequence"/>
</dbReference>
<keyword evidence="5 6" id="KW-0472">Membrane</keyword>
<feature type="domain" description="PspC-related transmembrane region" evidence="8">
    <location>
        <begin position="178"/>
        <end position="312"/>
    </location>
</feature>
<evidence type="ECO:0000259" key="8">
    <source>
        <dbReference type="Pfam" id="PF22571"/>
    </source>
</evidence>
<feature type="transmembrane region" description="Helical" evidence="6">
    <location>
        <begin position="135"/>
        <end position="158"/>
    </location>
</feature>
<dbReference type="Pfam" id="PF04024">
    <property type="entry name" value="PspC"/>
    <property type="match status" value="1"/>
</dbReference>
<keyword evidence="3 6" id="KW-0812">Transmembrane</keyword>
<keyword evidence="10" id="KW-1185">Reference proteome</keyword>